<keyword evidence="5" id="KW-1185">Reference proteome</keyword>
<dbReference type="AlphaFoldDB" id="A0AB34GTT3"/>
<feature type="domain" description="CUB" evidence="3">
    <location>
        <begin position="36"/>
        <end position="70"/>
    </location>
</feature>
<name>A0AB34GTT3_ESCRO</name>
<reference evidence="4 5" key="1">
    <citation type="submission" date="2022-11" db="EMBL/GenBank/DDBJ databases">
        <title>Whole genome sequence of Eschrichtius robustus ER-17-0199.</title>
        <authorList>
            <person name="Bruniche-Olsen A."/>
            <person name="Black A.N."/>
            <person name="Fields C.J."/>
            <person name="Walden K."/>
            <person name="Dewoody J.A."/>
        </authorList>
    </citation>
    <scope>NUCLEOTIDE SEQUENCE [LARGE SCALE GENOMIC DNA]</scope>
    <source>
        <strain evidence="4">ER-17-0199</strain>
        <tissue evidence="4">Blubber</tissue>
    </source>
</reference>
<dbReference type="SUPFAM" id="SSF49854">
    <property type="entry name" value="Spermadhesin, CUB domain"/>
    <property type="match status" value="1"/>
</dbReference>
<keyword evidence="1 2" id="KW-1015">Disulfide bond</keyword>
<dbReference type="InterPro" id="IPR000859">
    <property type="entry name" value="CUB_dom"/>
</dbReference>
<gene>
    <name evidence="4" type="ORF">J1605_000541</name>
</gene>
<organism evidence="4 5">
    <name type="scientific">Eschrichtius robustus</name>
    <name type="common">California gray whale</name>
    <name type="synonym">Eschrichtius gibbosus</name>
    <dbReference type="NCBI Taxonomy" id="9764"/>
    <lineage>
        <taxon>Eukaryota</taxon>
        <taxon>Metazoa</taxon>
        <taxon>Chordata</taxon>
        <taxon>Craniata</taxon>
        <taxon>Vertebrata</taxon>
        <taxon>Euteleostomi</taxon>
        <taxon>Mammalia</taxon>
        <taxon>Eutheria</taxon>
        <taxon>Laurasiatheria</taxon>
        <taxon>Artiodactyla</taxon>
        <taxon>Whippomorpha</taxon>
        <taxon>Cetacea</taxon>
        <taxon>Mysticeti</taxon>
        <taxon>Eschrichtiidae</taxon>
        <taxon>Eschrichtius</taxon>
    </lineage>
</organism>
<evidence type="ECO:0000259" key="3">
    <source>
        <dbReference type="PROSITE" id="PS01180"/>
    </source>
</evidence>
<dbReference type="InterPro" id="IPR035914">
    <property type="entry name" value="Sperma_CUB_dom_sf"/>
</dbReference>
<dbReference type="Proteomes" id="UP001159641">
    <property type="component" value="Unassembled WGS sequence"/>
</dbReference>
<evidence type="ECO:0000256" key="1">
    <source>
        <dbReference type="ARBA" id="ARBA00023157"/>
    </source>
</evidence>
<accession>A0AB34GTT3</accession>
<dbReference type="Pfam" id="PF00431">
    <property type="entry name" value="CUB"/>
    <property type="match status" value="1"/>
</dbReference>
<dbReference type="Gene3D" id="2.60.120.290">
    <property type="entry name" value="Spermadhesin, CUB domain"/>
    <property type="match status" value="1"/>
</dbReference>
<sequence length="70" mass="7673">MQICSLAVCKCRQGFFTATLPDGQNIGIKHIPATQCGIWVRTSNGGHFASPNYPDSYPPNKECIYILEGI</sequence>
<dbReference type="PROSITE" id="PS01180">
    <property type="entry name" value="CUB"/>
    <property type="match status" value="1"/>
</dbReference>
<comment type="caution">
    <text evidence="2">Lacks conserved residue(s) required for the propagation of feature annotation.</text>
</comment>
<comment type="caution">
    <text evidence="4">The sequence shown here is derived from an EMBL/GenBank/DDBJ whole genome shotgun (WGS) entry which is preliminary data.</text>
</comment>
<protein>
    <recommendedName>
        <fullName evidence="3">CUB domain-containing protein</fullName>
    </recommendedName>
</protein>
<feature type="disulfide bond" evidence="2">
    <location>
        <begin position="36"/>
        <end position="63"/>
    </location>
</feature>
<dbReference type="EMBL" id="JAIQCJ010002103">
    <property type="protein sequence ID" value="KAJ8782562.1"/>
    <property type="molecule type" value="Genomic_DNA"/>
</dbReference>
<evidence type="ECO:0000313" key="5">
    <source>
        <dbReference type="Proteomes" id="UP001159641"/>
    </source>
</evidence>
<evidence type="ECO:0000313" key="4">
    <source>
        <dbReference type="EMBL" id="KAJ8782562.1"/>
    </source>
</evidence>
<evidence type="ECO:0000256" key="2">
    <source>
        <dbReference type="PROSITE-ProRule" id="PRU00059"/>
    </source>
</evidence>
<proteinExistence type="predicted"/>